<gene>
    <name evidence="5" type="ORF">KIM372_02850</name>
</gene>
<feature type="compositionally biased region" description="Polar residues" evidence="1">
    <location>
        <begin position="1"/>
        <end position="10"/>
    </location>
</feature>
<feature type="compositionally biased region" description="Gly residues" evidence="1">
    <location>
        <begin position="805"/>
        <end position="831"/>
    </location>
</feature>
<dbReference type="Proteomes" id="UP001321766">
    <property type="component" value="Chromosome"/>
</dbReference>
<feature type="region of interest" description="Disordered" evidence="1">
    <location>
        <begin position="1"/>
        <end position="89"/>
    </location>
</feature>
<keyword evidence="2" id="KW-1133">Transmembrane helix</keyword>
<evidence type="ECO:0000259" key="3">
    <source>
        <dbReference type="Pfam" id="PF09972"/>
    </source>
</evidence>
<keyword evidence="2" id="KW-0812">Transmembrane</keyword>
<dbReference type="Pfam" id="PF09972">
    <property type="entry name" value="DUF2207"/>
    <property type="match status" value="1"/>
</dbReference>
<proteinExistence type="predicted"/>
<sequence>MDADNQTPFDSQPESAAQPNSAAAPPDAGLGVPPSQAQPQPQAQPQAQPQSQAFVSSAASTPAPSQLPYVPVAAPSPSPVPPDSTASQGGHGGFWSFKRFNISLLVALVVTLVLMFVFEILTSAASTPDLSYNSQNYDVTVLPNGDLRLKERYDMSLLPREDDNGSRPWRQLYQTYQINPKNLTGISDVSVRNVNDNQTYRRADAMPPDNIKYMSGWNEKYAGSWYMGVVDSYNSQTYLNYDYDPSASANPQDRNVPAGCDSGKDSCTVEFGWNIPETDKNYNLVFEIELTLHGVSTAYDDVTDFQWEPIGLDNQAQVGKLTGDIHLPRGANKDNSKAWFHYTGPSSSSWGDNSTLHFEADRVAPGTNVDIRAMIDNSLMKGVVRTQSGTAASRIADEENGQERSWRDAQTSKARTVLTAWIIVGLLILAAVVWLVYAAFSTFGQSRYRGEVSYWRQAPGMSPAAAAALSTVIYGGKKKLRSRQMASSVLSLANKRAIAIYPGPAQRYQGIDFSHTDLHALSQAMATKPGMLERFDQTSTIVIYQVSTDNVDSLGLCASESAALDILLKASESLQTRVFDLKQMQTAFGKDSEAYQAQEDFNNAVAVEFGSLAATRSREGTVMLEVLALVAAFGVWALGKFTNQMFLGWSTGGLLMLCSVFALCYGTSAVLTQEGQGWAGQVVGLRNYLTDFSSFADRGANDLVLWGTYLVYAAALGISKEAMKELAQAYPQVTDSAWLDSNADYPLIYMSYRPYGMSGGWANGTGVGAAGFDQSFVPDFSDLGGQLSSSFSDLQSTITAASSSGGSGGGFSGGGFGGSSGGSGGSSFGGR</sequence>
<evidence type="ECO:0000256" key="2">
    <source>
        <dbReference type="SAM" id="Phobius"/>
    </source>
</evidence>
<accession>A0ABM8B6M3</accession>
<feature type="transmembrane region" description="Helical" evidence="2">
    <location>
        <begin position="622"/>
        <end position="639"/>
    </location>
</feature>
<name>A0ABM8B6M3_9BIFI</name>
<feature type="domain" description="Predicted membrane protein YciQ-like C-terminal" evidence="4">
    <location>
        <begin position="452"/>
        <end position="726"/>
    </location>
</feature>
<feature type="domain" description="DUF2207" evidence="3">
    <location>
        <begin position="135"/>
        <end position="374"/>
    </location>
</feature>
<protein>
    <submittedName>
        <fullName evidence="5">Membrane protein</fullName>
    </submittedName>
</protein>
<keyword evidence="2" id="KW-0472">Membrane</keyword>
<evidence type="ECO:0000256" key="1">
    <source>
        <dbReference type="SAM" id="MobiDB-lite"/>
    </source>
</evidence>
<dbReference type="EMBL" id="AP026798">
    <property type="protein sequence ID" value="BDR52378.1"/>
    <property type="molecule type" value="Genomic_DNA"/>
</dbReference>
<feature type="region of interest" description="Disordered" evidence="1">
    <location>
        <begin position="803"/>
        <end position="831"/>
    </location>
</feature>
<feature type="transmembrane region" description="Helical" evidence="2">
    <location>
        <begin position="645"/>
        <end position="665"/>
    </location>
</feature>
<organism evidence="5 6">
    <name type="scientific">Bombiscardovia nodaiensis</name>
    <dbReference type="NCBI Taxonomy" id="2932181"/>
    <lineage>
        <taxon>Bacteria</taxon>
        <taxon>Bacillati</taxon>
        <taxon>Actinomycetota</taxon>
        <taxon>Actinomycetes</taxon>
        <taxon>Bifidobacteriales</taxon>
        <taxon>Bifidobacteriaceae</taxon>
        <taxon>Bombiscardovia</taxon>
    </lineage>
</organism>
<dbReference type="InterPro" id="IPR018702">
    <property type="entry name" value="DUF2207"/>
</dbReference>
<keyword evidence="6" id="KW-1185">Reference proteome</keyword>
<dbReference type="InterPro" id="IPR048389">
    <property type="entry name" value="YciQ-like_C"/>
</dbReference>
<feature type="transmembrane region" description="Helical" evidence="2">
    <location>
        <begin position="417"/>
        <end position="440"/>
    </location>
</feature>
<evidence type="ECO:0000313" key="5">
    <source>
        <dbReference type="EMBL" id="BDR52378.1"/>
    </source>
</evidence>
<feature type="transmembrane region" description="Helical" evidence="2">
    <location>
        <begin position="460"/>
        <end position="476"/>
    </location>
</feature>
<dbReference type="Pfam" id="PF20990">
    <property type="entry name" value="DUF2207_C"/>
    <property type="match status" value="1"/>
</dbReference>
<feature type="transmembrane region" description="Helical" evidence="2">
    <location>
        <begin position="102"/>
        <end position="121"/>
    </location>
</feature>
<feature type="compositionally biased region" description="Low complexity" evidence="1">
    <location>
        <begin position="11"/>
        <end position="60"/>
    </location>
</feature>
<evidence type="ECO:0000259" key="4">
    <source>
        <dbReference type="Pfam" id="PF20990"/>
    </source>
</evidence>
<reference evidence="5 6" key="1">
    <citation type="journal article" date="2023" name="Microbiol. Spectr.">
        <title>Symbiosis of Carpenter Bees with Uncharacterized Lactic Acid Bacteria Showing NAD Auxotrophy.</title>
        <authorList>
            <person name="Kawasaki S."/>
            <person name="Ozawa K."/>
            <person name="Mori T."/>
            <person name="Yamamoto A."/>
            <person name="Ito M."/>
            <person name="Ohkuma M."/>
            <person name="Sakamoto M."/>
            <person name="Matsutani M."/>
        </authorList>
    </citation>
    <scope>NUCLEOTIDE SEQUENCE [LARGE SCALE GENOMIC DNA]</scope>
    <source>
        <strain evidence="5 6">Kim37-2</strain>
    </source>
</reference>
<evidence type="ECO:0000313" key="6">
    <source>
        <dbReference type="Proteomes" id="UP001321766"/>
    </source>
</evidence>